<evidence type="ECO:0000256" key="6">
    <source>
        <dbReference type="ARBA" id="ARBA00022475"/>
    </source>
</evidence>
<dbReference type="InterPro" id="IPR024571">
    <property type="entry name" value="ERAP1-like_C_dom"/>
</dbReference>
<feature type="domain" description="ERAP1-like C-terminal" evidence="23">
    <location>
        <begin position="559"/>
        <end position="864"/>
    </location>
</feature>
<feature type="binding site" evidence="19">
    <location>
        <position position="1263"/>
    </location>
    <ligand>
        <name>Zn(2+)</name>
        <dbReference type="ChEBI" id="CHEBI:29105"/>
        <note>catalytic</note>
    </ligand>
</feature>
<evidence type="ECO:0000256" key="13">
    <source>
        <dbReference type="ARBA" id="ARBA00023049"/>
    </source>
</evidence>
<evidence type="ECO:0000256" key="18">
    <source>
        <dbReference type="PIRSR" id="PIRSR634016-1"/>
    </source>
</evidence>
<organism evidence="25 26">
    <name type="scientific">Rhynchophorus ferrugineus</name>
    <name type="common">Red palm weevil</name>
    <name type="synonym">Curculio ferrugineus</name>
    <dbReference type="NCBI Taxonomy" id="354439"/>
    <lineage>
        <taxon>Eukaryota</taxon>
        <taxon>Metazoa</taxon>
        <taxon>Ecdysozoa</taxon>
        <taxon>Arthropoda</taxon>
        <taxon>Hexapoda</taxon>
        <taxon>Insecta</taxon>
        <taxon>Pterygota</taxon>
        <taxon>Neoptera</taxon>
        <taxon>Endopterygota</taxon>
        <taxon>Coleoptera</taxon>
        <taxon>Polyphaga</taxon>
        <taxon>Cucujiformia</taxon>
        <taxon>Curculionidae</taxon>
        <taxon>Dryophthorinae</taxon>
        <taxon>Rhynchophorus</taxon>
    </lineage>
</organism>
<keyword evidence="17" id="KW-0449">Lipoprotein</keyword>
<dbReference type="Pfam" id="PF17900">
    <property type="entry name" value="Peptidase_M1_N"/>
    <property type="match status" value="2"/>
</dbReference>
<keyword evidence="16" id="KW-0325">Glycoprotein</keyword>
<evidence type="ECO:0000256" key="4">
    <source>
        <dbReference type="ARBA" id="ARBA00012564"/>
    </source>
</evidence>
<evidence type="ECO:0000256" key="7">
    <source>
        <dbReference type="ARBA" id="ARBA00022622"/>
    </source>
</evidence>
<dbReference type="InterPro" id="IPR050344">
    <property type="entry name" value="Peptidase_M1_aminopeptidases"/>
</dbReference>
<evidence type="ECO:0000259" key="22">
    <source>
        <dbReference type="Pfam" id="PF01433"/>
    </source>
</evidence>
<evidence type="ECO:0000256" key="14">
    <source>
        <dbReference type="ARBA" id="ARBA00023136"/>
    </source>
</evidence>
<keyword evidence="6" id="KW-1003">Cell membrane</keyword>
<evidence type="ECO:0000256" key="3">
    <source>
        <dbReference type="ARBA" id="ARBA00010136"/>
    </source>
</evidence>
<keyword evidence="8" id="KW-0645">Protease</keyword>
<evidence type="ECO:0000259" key="24">
    <source>
        <dbReference type="Pfam" id="PF17900"/>
    </source>
</evidence>
<dbReference type="CDD" id="cd09601">
    <property type="entry name" value="M1_APN-Q_like"/>
    <property type="match status" value="2"/>
</dbReference>
<feature type="domain" description="ERAP1-like C-terminal" evidence="23">
    <location>
        <begin position="1471"/>
        <end position="1781"/>
    </location>
</feature>
<dbReference type="GO" id="GO:0005886">
    <property type="term" value="C:plasma membrane"/>
    <property type="evidence" value="ECO:0007669"/>
    <property type="project" value="UniProtKB-SubCell"/>
</dbReference>
<dbReference type="Proteomes" id="UP000625711">
    <property type="component" value="Unassembled WGS sequence"/>
</dbReference>
<evidence type="ECO:0000256" key="19">
    <source>
        <dbReference type="PIRSR" id="PIRSR634016-3"/>
    </source>
</evidence>
<feature type="domain" description="Aminopeptidase N-like N-terminal" evidence="24">
    <location>
        <begin position="29"/>
        <end position="221"/>
    </location>
</feature>
<keyword evidence="7" id="KW-0336">GPI-anchor</keyword>
<dbReference type="SUPFAM" id="SSF55486">
    <property type="entry name" value="Metalloproteases ('zincins'), catalytic domain"/>
    <property type="match status" value="2"/>
</dbReference>
<evidence type="ECO:0000256" key="21">
    <source>
        <dbReference type="SAM" id="SignalP"/>
    </source>
</evidence>
<dbReference type="FunFam" id="2.60.40.1910:FF:000008">
    <property type="entry name" value="Aminopeptidase"/>
    <property type="match status" value="2"/>
</dbReference>
<dbReference type="GO" id="GO:0005615">
    <property type="term" value="C:extracellular space"/>
    <property type="evidence" value="ECO:0007669"/>
    <property type="project" value="TreeGrafter"/>
</dbReference>
<dbReference type="InterPro" id="IPR034016">
    <property type="entry name" value="M1_APN-typ"/>
</dbReference>
<dbReference type="PRINTS" id="PR00756">
    <property type="entry name" value="ALADIPTASE"/>
</dbReference>
<keyword evidence="15" id="KW-1015">Disulfide bond</keyword>
<dbReference type="FunFam" id="1.25.50.20:FF:000001">
    <property type="entry name" value="Aminopeptidase"/>
    <property type="match status" value="2"/>
</dbReference>
<feature type="active site" description="Proton acceptor" evidence="18">
    <location>
        <position position="1241"/>
    </location>
</feature>
<dbReference type="Gene3D" id="1.25.50.20">
    <property type="match status" value="2"/>
</dbReference>
<evidence type="ECO:0000259" key="23">
    <source>
        <dbReference type="Pfam" id="PF11838"/>
    </source>
</evidence>
<dbReference type="GO" id="GO:0042277">
    <property type="term" value="F:peptide binding"/>
    <property type="evidence" value="ECO:0007669"/>
    <property type="project" value="TreeGrafter"/>
</dbReference>
<feature type="site" description="Transition state stabilizer" evidence="20">
    <location>
        <position position="1328"/>
    </location>
</feature>
<dbReference type="InterPro" id="IPR014782">
    <property type="entry name" value="Peptidase_M1_dom"/>
</dbReference>
<protein>
    <recommendedName>
        <fullName evidence="5">Aminopeptidase N</fullName>
        <ecNumber evidence="4">3.4.11.2</ecNumber>
    </recommendedName>
</protein>
<comment type="caution">
    <text evidence="25">The sequence shown here is derived from an EMBL/GenBank/DDBJ whole genome shotgun (WGS) entry which is preliminary data.</text>
</comment>
<feature type="binding site" evidence="19">
    <location>
        <position position="1240"/>
    </location>
    <ligand>
        <name>Zn(2+)</name>
        <dbReference type="ChEBI" id="CHEBI:29105"/>
        <note>catalytic</note>
    </ligand>
</feature>
<feature type="signal peptide" evidence="21">
    <location>
        <begin position="1"/>
        <end position="19"/>
    </location>
</feature>
<dbReference type="FunFam" id="1.10.390.10:FF:000019">
    <property type="entry name" value="Aminopeptidase"/>
    <property type="match status" value="2"/>
</dbReference>
<dbReference type="Gene3D" id="2.60.40.1910">
    <property type="match status" value="2"/>
</dbReference>
<gene>
    <name evidence="25" type="ORF">GWI33_020258</name>
</gene>
<evidence type="ECO:0000256" key="17">
    <source>
        <dbReference type="ARBA" id="ARBA00023288"/>
    </source>
</evidence>
<dbReference type="InterPro" id="IPR027268">
    <property type="entry name" value="Peptidase_M4/M1_CTD_sf"/>
</dbReference>
<dbReference type="PANTHER" id="PTHR11533">
    <property type="entry name" value="PROTEASE M1 ZINC METALLOPROTEASE"/>
    <property type="match status" value="1"/>
</dbReference>
<feature type="domain" description="Aminopeptidase N-like N-terminal" evidence="24">
    <location>
        <begin position="949"/>
        <end position="1130"/>
    </location>
</feature>
<dbReference type="EMBL" id="JAACXV010014546">
    <property type="protein sequence ID" value="KAF7266427.1"/>
    <property type="molecule type" value="Genomic_DNA"/>
</dbReference>
<evidence type="ECO:0000256" key="10">
    <source>
        <dbReference type="ARBA" id="ARBA00022729"/>
    </source>
</evidence>
<dbReference type="EC" id="3.4.11.2" evidence="4"/>
<keyword evidence="12 19" id="KW-0862">Zinc</keyword>
<feature type="domain" description="Peptidase M1 membrane alanine aminopeptidase" evidence="22">
    <location>
        <begin position="1166"/>
        <end position="1391"/>
    </location>
</feature>
<sequence>MDYILGLVSLVALTICIDGYRLDGSFTVERYDIQLNFSPEIFSTENGTSYSGTNLITFTPNNDTDIVVLHSSAKFLNVRSVYLSNSGVNSSITCTNITTNATTELLTLQFNGTLLQSINYSILLEFDGNISTSDMYGIYKSSYTQSGTKYYFVTTQFESTFARRAFPCFDEPSFKAVFDLTLSYPNGLRVLFNTPALSTNISDLNVTTTQFQPSPKMSSYLVAFVISDLTCSQGVNIENSLVNQVCSRNDTASNRAWALEVTPPIIDSLNAYTAINYSVLMSKLDQVAITDFSAGAMENWGLVTYRERALLYDDIETSNSYKQYIASVIAHELAHQWFGNLVTCKWWSEIFLNEGFATLLEHFITHEILPDYEMDKQFVTKTLQYIFEEDASSSESLRSSATTPNEISARFGGITYDKGGSVLRMVETFLGSSSWRAGLNTYLNNFSYKAAEPDDLWNSISSQISNDSSLPADLNIIMSNWINSPGYPVLNVVLNGTTVAVTQKRFVFNSSLASNVSWYVPLAYTTSSNTSVFTNTIPSLWLTPNQSTQFINLNENDTWIVVNNLQSGYYRVNYDSILWNRLSEALKEVNFSDIPEINRAQIVDDAFNLARAGLINYGQLFNITQFLANETSYHVWYSAFNGFNYLLKRFNKNSTLYSSISNHISDLSSVLVNSVPLSEVNASNHIYTLSQVQAQLWACKLDNPNCTASAVELFKNYTTTQTRPNKNLRSLVYCYGLKNSSNVTADWNFLWEAFLNTELSTEQVTLLATLGCSSDEGILKQYLRKTLDDNSGIRSQDYASVYAAVYQNSDIGVDVALDFFIENYSLIAERYTSLNAVGNILKRIAELITTEAQLNKLNNFINNGTLNGTVLDAAKTAEKSAINNLDWVATYQIQLLAYYNLPTESSTSSTIVGLICDLGFYGTLADDPYRLPKSLLPSKYVVDIKVPSEVFVNASYYEFSGRVCITFSVKSSAEEIKLHHSENVIVSSYVLNKVENSTAIPLNPEEYNSTYQIATIPVAEELDVDAEYELTAEYTAILEEESMSGFYKSTYVDEHDNNMYLVATQFEATYARYAFPCFDEPSFKAIFQLSIEHPRHLTALANTANSAIDDIDDNIVKTSFEPTPLMSSYLVAFVVSSFTCTSGEDIEKGVPYRVCSRSEEEPNRKWAVDIGPPIMRVLEGVTNKKYSDKISKMDQIALPDFSAGAMENWGLVTYRETALLWNENESSSSYKKSVAMVIAHEFTHMWFGNLVTCDWWDYLFLNEGFARYYQYFSAAMTDELKHWELDKHFIVEQLQVALLSDSTVTSQALTSPASTPPEISAKFGTISYNKGASILHMIKSVIMDSDSFLLGIQDYLNTYSSKSTIPQNLWSSLEKFVQNSSLPDYTDFSKVIASWTEQSGHPVVTVTKSNDDIILSQKRFLLSGDANTEYYVPITFTVSQNSEQFTDTTVKAWLLPDYNLTIKGALKDSSWIVLNNGQAGYYRVNYDQSLWTALKSALLANPMDIDMMNRAQIINDAFNFARADHTTFMSDYSYAKVFDMLRYLEKETDYYPWYAVMTGNNHLLSRLGYDSTEGIQYSKWMVELMQAVYSTVSFTRVNETDMVYTLKQVLILSKMCQYGDADCIEQAKVIFGKYKEGETINKNFKSFVYCTAMRHTSDAENDFEFLWQKYKETKLMTERLTIVNGLACINDKDILKQLLKKTIDNEEGVRLQDFLTVWSYVYASGDIAAETCLEFVRDNHEALDNYYKSAASTLVTNIAGYLNSEKHVTLLESLSEIEKFKSTVELILETTKDNVKWAIEKRKEIAMFFDSSEPENKKGNAVSLIPSILIAFSLALLHVFV</sequence>
<dbReference type="SUPFAM" id="SSF63737">
    <property type="entry name" value="Leukotriene A4 hydrolase N-terminal domain"/>
    <property type="match status" value="2"/>
</dbReference>
<dbReference type="GO" id="GO:0008270">
    <property type="term" value="F:zinc ion binding"/>
    <property type="evidence" value="ECO:0007669"/>
    <property type="project" value="InterPro"/>
</dbReference>
<keyword evidence="9 19" id="KW-0479">Metal-binding</keyword>
<feature type="chain" id="PRO_5032920493" description="Aminopeptidase N" evidence="21">
    <location>
        <begin position="20"/>
        <end position="1841"/>
    </location>
</feature>
<evidence type="ECO:0000256" key="9">
    <source>
        <dbReference type="ARBA" id="ARBA00022723"/>
    </source>
</evidence>
<dbReference type="FunFam" id="2.60.40.1730:FF:000013">
    <property type="entry name" value="Aminopeptidase"/>
    <property type="match status" value="1"/>
</dbReference>
<dbReference type="GO" id="GO:0005737">
    <property type="term" value="C:cytoplasm"/>
    <property type="evidence" value="ECO:0007669"/>
    <property type="project" value="TreeGrafter"/>
</dbReference>
<keyword evidence="10 21" id="KW-0732">Signal</keyword>
<comment type="similarity">
    <text evidence="3">Belongs to the peptidase M1 family.</text>
</comment>
<evidence type="ECO:0000313" key="26">
    <source>
        <dbReference type="Proteomes" id="UP000625711"/>
    </source>
</evidence>
<keyword evidence="14" id="KW-0472">Membrane</keyword>
<evidence type="ECO:0000256" key="8">
    <source>
        <dbReference type="ARBA" id="ARBA00022670"/>
    </source>
</evidence>
<dbReference type="Pfam" id="PF11838">
    <property type="entry name" value="ERAP1_C"/>
    <property type="match status" value="2"/>
</dbReference>
<dbReference type="Gene3D" id="1.10.390.10">
    <property type="entry name" value="Neutral Protease Domain 2"/>
    <property type="match status" value="2"/>
</dbReference>
<dbReference type="GO" id="GO:0098552">
    <property type="term" value="C:side of membrane"/>
    <property type="evidence" value="ECO:0007669"/>
    <property type="project" value="UniProtKB-KW"/>
</dbReference>
<evidence type="ECO:0000256" key="15">
    <source>
        <dbReference type="ARBA" id="ARBA00023157"/>
    </source>
</evidence>
<keyword evidence="26" id="KW-1185">Reference proteome</keyword>
<comment type="catalytic activity">
    <reaction evidence="1">
        <text>Release of an N-terminal amino acid, Xaa-|-Yaa- from a peptide, amide or arylamide. Xaa is preferably Ala, but may be most amino acids including Pro (slow action). When a terminal hydrophobic residue is followed by a prolyl residue, the two may be released as an intact Xaa-Pro dipeptide.</text>
        <dbReference type="EC" id="3.4.11.2"/>
    </reaction>
</comment>
<feature type="domain" description="Peptidase M1 membrane alanine aminopeptidase" evidence="22">
    <location>
        <begin position="257"/>
        <end position="481"/>
    </location>
</feature>
<proteinExistence type="inferred from homology"/>
<dbReference type="GO" id="GO:0070006">
    <property type="term" value="F:metalloaminopeptidase activity"/>
    <property type="evidence" value="ECO:0007669"/>
    <property type="project" value="TreeGrafter"/>
</dbReference>
<dbReference type="InterPro" id="IPR001930">
    <property type="entry name" value="Peptidase_M1"/>
</dbReference>
<dbReference type="Gene3D" id="2.60.40.1730">
    <property type="entry name" value="tricorn interacting facor f3 domain"/>
    <property type="match status" value="2"/>
</dbReference>
<comment type="subcellular location">
    <subcellularLocation>
        <location evidence="2">Cell membrane</location>
        <topology evidence="2">Lipid-anchor</topology>
        <topology evidence="2">GPI-anchor</topology>
    </subcellularLocation>
</comment>
<accession>A0A834I3R2</accession>
<evidence type="ECO:0000256" key="2">
    <source>
        <dbReference type="ARBA" id="ARBA00004609"/>
    </source>
</evidence>
<dbReference type="GO" id="GO:0006508">
    <property type="term" value="P:proteolysis"/>
    <property type="evidence" value="ECO:0007669"/>
    <property type="project" value="UniProtKB-KW"/>
</dbReference>
<name>A0A834I3R2_RHYFE</name>
<evidence type="ECO:0000313" key="25">
    <source>
        <dbReference type="EMBL" id="KAF7266427.1"/>
    </source>
</evidence>
<reference evidence="25" key="1">
    <citation type="submission" date="2020-08" db="EMBL/GenBank/DDBJ databases">
        <title>Genome sequencing and assembly of the red palm weevil Rhynchophorus ferrugineus.</title>
        <authorList>
            <person name="Dias G.B."/>
            <person name="Bergman C.M."/>
            <person name="Manee M."/>
        </authorList>
    </citation>
    <scope>NUCLEOTIDE SEQUENCE</scope>
    <source>
        <strain evidence="25">AA-2017</strain>
        <tissue evidence="25">Whole larva</tissue>
    </source>
</reference>
<dbReference type="GO" id="GO:0043171">
    <property type="term" value="P:peptide catabolic process"/>
    <property type="evidence" value="ECO:0007669"/>
    <property type="project" value="TreeGrafter"/>
</dbReference>
<evidence type="ECO:0000256" key="11">
    <source>
        <dbReference type="ARBA" id="ARBA00022801"/>
    </source>
</evidence>
<dbReference type="InterPro" id="IPR045357">
    <property type="entry name" value="Aminopeptidase_N-like_N"/>
</dbReference>
<dbReference type="InterPro" id="IPR042097">
    <property type="entry name" value="Aminopeptidase_N-like_N_sf"/>
</dbReference>
<evidence type="ECO:0000256" key="12">
    <source>
        <dbReference type="ARBA" id="ARBA00022833"/>
    </source>
</evidence>
<dbReference type="Pfam" id="PF01433">
    <property type="entry name" value="Peptidase_M1"/>
    <property type="match status" value="2"/>
</dbReference>
<dbReference type="GO" id="GO:0016285">
    <property type="term" value="F:alanyl aminopeptidase activity"/>
    <property type="evidence" value="ECO:0007669"/>
    <property type="project" value="UniProtKB-EC"/>
</dbReference>
<dbReference type="OrthoDB" id="10031169at2759"/>
<evidence type="ECO:0000256" key="1">
    <source>
        <dbReference type="ARBA" id="ARBA00000098"/>
    </source>
</evidence>
<feature type="binding site" evidence="19">
    <location>
        <position position="1244"/>
    </location>
    <ligand>
        <name>Zn(2+)</name>
        <dbReference type="ChEBI" id="CHEBI:29105"/>
        <note>catalytic</note>
    </ligand>
</feature>
<comment type="cofactor">
    <cofactor evidence="19">
        <name>Zn(2+)</name>
        <dbReference type="ChEBI" id="CHEBI:29105"/>
    </cofactor>
    <text evidence="19">Binds 1 zinc ion per subunit.</text>
</comment>
<dbReference type="PANTHER" id="PTHR11533:SF301">
    <property type="entry name" value="AMINOPEPTIDASE"/>
    <property type="match status" value="1"/>
</dbReference>
<keyword evidence="11" id="KW-0378">Hydrolase</keyword>
<evidence type="ECO:0000256" key="5">
    <source>
        <dbReference type="ARBA" id="ARBA00015611"/>
    </source>
</evidence>
<evidence type="ECO:0000256" key="20">
    <source>
        <dbReference type="PIRSR" id="PIRSR634016-4"/>
    </source>
</evidence>
<evidence type="ECO:0000256" key="16">
    <source>
        <dbReference type="ARBA" id="ARBA00023180"/>
    </source>
</evidence>
<keyword evidence="13" id="KW-0482">Metalloprotease</keyword>